<reference evidence="4 5" key="1">
    <citation type="journal article" date="2020" name="Microb. Ecol.">
        <title>Ecogenomics of the Marine Benthic Filamentous Cyanobacterium Adonisia.</title>
        <authorList>
            <person name="Walter J.M."/>
            <person name="Coutinho F.H."/>
            <person name="Leomil L."/>
            <person name="Hargreaves P.I."/>
            <person name="Campeao M.E."/>
            <person name="Vieira V.V."/>
            <person name="Silva B.S."/>
            <person name="Fistarol G.O."/>
            <person name="Salomon P.S."/>
            <person name="Sawabe T."/>
            <person name="Mino S."/>
            <person name="Hosokawa M."/>
            <person name="Miyashita H."/>
            <person name="Maruyama F."/>
            <person name="van Verk M.C."/>
            <person name="Dutilh B.E."/>
            <person name="Thompson C.C."/>
            <person name="Thompson F.L."/>
        </authorList>
    </citation>
    <scope>NUCLEOTIDE SEQUENCE [LARGE SCALE GENOMIC DNA]</scope>
    <source>
        <strain evidence="4 5">CCMR0081</strain>
    </source>
</reference>
<dbReference type="CDD" id="cd01949">
    <property type="entry name" value="GGDEF"/>
    <property type="match status" value="1"/>
</dbReference>
<dbReference type="CDD" id="cd01948">
    <property type="entry name" value="EAL"/>
    <property type="match status" value="1"/>
</dbReference>
<dbReference type="SMART" id="SM00267">
    <property type="entry name" value="GGDEF"/>
    <property type="match status" value="1"/>
</dbReference>
<keyword evidence="5" id="KW-1185">Reference proteome</keyword>
<dbReference type="RefSeq" id="WP_163697556.1">
    <property type="nucleotide sequence ID" value="NZ_QXHD01000004.1"/>
</dbReference>
<dbReference type="SUPFAM" id="SSF55785">
    <property type="entry name" value="PYP-like sensor domain (PAS domain)"/>
    <property type="match status" value="1"/>
</dbReference>
<dbReference type="PANTHER" id="PTHR44757">
    <property type="entry name" value="DIGUANYLATE CYCLASE DGCP"/>
    <property type="match status" value="1"/>
</dbReference>
<comment type="caution">
    <text evidence="4">The sequence shown here is derived from an EMBL/GenBank/DDBJ whole genome shotgun (WGS) entry which is preliminary data.</text>
</comment>
<dbReference type="InterPro" id="IPR001633">
    <property type="entry name" value="EAL_dom"/>
</dbReference>
<sequence length="670" mass="76352">MINPPVIPWHALKIPWIGANACALWLITSSTTPANQLTRDIIPKYGPTLLQAELQTKTGLSFEQKGVKIGNTYFWAQLAKQDTRFTSAIMWLIVCLCLESLWIGALLIVIYRCHNQHTYLLQENEKRYQDLATLGADLFWELDKDLKISYLSGNFHYLQCEGLEGQALGQALKTISNLEANWEQLNERLLQHQPLENFTLRLHTSNTTLRIFKLNAHPLFDEHHVFQGYRGLQREITEEYNLTQTIAYQAAYDPLTGLINRNEFDTRLRQAIQRVRDRGIQSVLGYLDLDQFKIVNDTAGHLIGDQLLTELAQLLQQNIRSSDSLGRLGGDEFGLLLEGCSIEQGQKLSQHLVDKIKDYQFVWRGRQFQVGVSIGLVPILGDASNVIDLLSRADLACYKAKDLGRGRVYLADQNDTELDRQHLELVHIANIPQAIEENRFYLMEQPIISLLNDSYQHVEILLRLTDENGNIVQPNLFIPMAERYGMIGLIDRWVVKTVLTNYHHYYPEANTIVAINLSGSSLSDERFTEFVTQLLQQSAMPAERLCFEITETTTISQLDQALKFINTLKKLGIRFALDDFGSGVSSFGYLRRLPVDYLKIDGDLIRNIDEEEYIRTIVDMVNQVAIMMGMKTIAEFAENDAILERLRTLNIGYAQGYGISKPRPLPSISA</sequence>
<dbReference type="InterPro" id="IPR035965">
    <property type="entry name" value="PAS-like_dom_sf"/>
</dbReference>
<gene>
    <name evidence="4" type="ORF">DXZ20_08290</name>
</gene>
<name>A0A6M0RHP2_9CYAN</name>
<feature type="domain" description="GGDEF" evidence="3">
    <location>
        <begin position="280"/>
        <end position="413"/>
    </location>
</feature>
<dbReference type="InterPro" id="IPR043128">
    <property type="entry name" value="Rev_trsase/Diguanyl_cyclase"/>
</dbReference>
<evidence type="ECO:0000259" key="3">
    <source>
        <dbReference type="PROSITE" id="PS50887"/>
    </source>
</evidence>
<dbReference type="Gene3D" id="3.20.20.450">
    <property type="entry name" value="EAL domain"/>
    <property type="match status" value="1"/>
</dbReference>
<keyword evidence="1" id="KW-0472">Membrane</keyword>
<dbReference type="PROSITE" id="PS50887">
    <property type="entry name" value="GGDEF"/>
    <property type="match status" value="1"/>
</dbReference>
<dbReference type="InterPro" id="IPR052155">
    <property type="entry name" value="Biofilm_reg_signaling"/>
</dbReference>
<dbReference type="SUPFAM" id="SSF55073">
    <property type="entry name" value="Nucleotide cyclase"/>
    <property type="match status" value="1"/>
</dbReference>
<proteinExistence type="predicted"/>
<evidence type="ECO:0000313" key="4">
    <source>
        <dbReference type="EMBL" id="NEZ55669.1"/>
    </source>
</evidence>
<dbReference type="PROSITE" id="PS50883">
    <property type="entry name" value="EAL"/>
    <property type="match status" value="1"/>
</dbReference>
<keyword evidence="1" id="KW-0812">Transmembrane</keyword>
<dbReference type="Pfam" id="PF00990">
    <property type="entry name" value="GGDEF"/>
    <property type="match status" value="1"/>
</dbReference>
<dbReference type="Gene3D" id="3.30.70.270">
    <property type="match status" value="1"/>
</dbReference>
<dbReference type="Gene3D" id="3.30.450.20">
    <property type="entry name" value="PAS domain"/>
    <property type="match status" value="1"/>
</dbReference>
<dbReference type="InterPro" id="IPR000160">
    <property type="entry name" value="GGDEF_dom"/>
</dbReference>
<evidence type="ECO:0000313" key="5">
    <source>
        <dbReference type="Proteomes" id="UP000481033"/>
    </source>
</evidence>
<accession>A0A6M0RHP2</accession>
<dbReference type="AlphaFoldDB" id="A0A6M0RHP2"/>
<feature type="domain" description="EAL" evidence="2">
    <location>
        <begin position="424"/>
        <end position="670"/>
    </location>
</feature>
<keyword evidence="1" id="KW-1133">Transmembrane helix</keyword>
<dbReference type="PANTHER" id="PTHR44757:SF4">
    <property type="entry name" value="DIGUANYLATE CYCLASE DGCE-RELATED"/>
    <property type="match status" value="1"/>
</dbReference>
<dbReference type="EMBL" id="QXHD01000004">
    <property type="protein sequence ID" value="NEZ55669.1"/>
    <property type="molecule type" value="Genomic_DNA"/>
</dbReference>
<dbReference type="SMART" id="SM00052">
    <property type="entry name" value="EAL"/>
    <property type="match status" value="1"/>
</dbReference>
<protein>
    <submittedName>
        <fullName evidence="4">EAL domain-containing protein</fullName>
    </submittedName>
</protein>
<feature type="transmembrane region" description="Helical" evidence="1">
    <location>
        <begin position="88"/>
        <end position="111"/>
    </location>
</feature>
<dbReference type="Pfam" id="PF00563">
    <property type="entry name" value="EAL"/>
    <property type="match status" value="1"/>
</dbReference>
<dbReference type="InterPro" id="IPR035919">
    <property type="entry name" value="EAL_sf"/>
</dbReference>
<dbReference type="FunFam" id="3.30.70.270:FF:000001">
    <property type="entry name" value="Diguanylate cyclase domain protein"/>
    <property type="match status" value="1"/>
</dbReference>
<dbReference type="InterPro" id="IPR029787">
    <property type="entry name" value="Nucleotide_cyclase"/>
</dbReference>
<dbReference type="Proteomes" id="UP000481033">
    <property type="component" value="Unassembled WGS sequence"/>
</dbReference>
<organism evidence="4 5">
    <name type="scientific">Adonisia turfae CCMR0081</name>
    <dbReference type="NCBI Taxonomy" id="2292702"/>
    <lineage>
        <taxon>Bacteria</taxon>
        <taxon>Bacillati</taxon>
        <taxon>Cyanobacteriota</taxon>
        <taxon>Adonisia</taxon>
        <taxon>Adonisia turfae</taxon>
    </lineage>
</organism>
<dbReference type="SUPFAM" id="SSF141868">
    <property type="entry name" value="EAL domain-like"/>
    <property type="match status" value="1"/>
</dbReference>
<evidence type="ECO:0000259" key="2">
    <source>
        <dbReference type="PROSITE" id="PS50883"/>
    </source>
</evidence>
<evidence type="ECO:0000256" key="1">
    <source>
        <dbReference type="SAM" id="Phobius"/>
    </source>
</evidence>
<dbReference type="NCBIfam" id="TIGR00254">
    <property type="entry name" value="GGDEF"/>
    <property type="match status" value="1"/>
</dbReference>